<evidence type="ECO:0000313" key="1">
    <source>
        <dbReference type="EMBL" id="KAA0196569.1"/>
    </source>
</evidence>
<organism evidence="1 2">
    <name type="scientific">Fasciolopsis buskii</name>
    <dbReference type="NCBI Taxonomy" id="27845"/>
    <lineage>
        <taxon>Eukaryota</taxon>
        <taxon>Metazoa</taxon>
        <taxon>Spiralia</taxon>
        <taxon>Lophotrochozoa</taxon>
        <taxon>Platyhelminthes</taxon>
        <taxon>Trematoda</taxon>
        <taxon>Digenea</taxon>
        <taxon>Plagiorchiida</taxon>
        <taxon>Echinostomata</taxon>
        <taxon>Echinostomatoidea</taxon>
        <taxon>Fasciolidae</taxon>
        <taxon>Fasciolopsis</taxon>
    </lineage>
</organism>
<accession>A0A8E0VP46</accession>
<proteinExistence type="predicted"/>
<gene>
    <name evidence="1" type="ORF">FBUS_06213</name>
</gene>
<dbReference type="OrthoDB" id="10496540at2759"/>
<keyword evidence="2" id="KW-1185">Reference proteome</keyword>
<protein>
    <submittedName>
        <fullName evidence="1">Uncharacterized protein</fullName>
    </submittedName>
</protein>
<evidence type="ECO:0000313" key="2">
    <source>
        <dbReference type="Proteomes" id="UP000728185"/>
    </source>
</evidence>
<dbReference type="AlphaFoldDB" id="A0A8E0VP46"/>
<dbReference type="EMBL" id="LUCM01002937">
    <property type="protein sequence ID" value="KAA0196569.1"/>
    <property type="molecule type" value="Genomic_DNA"/>
</dbReference>
<name>A0A8E0VP46_9TREM</name>
<sequence>MIIISDSSMANSVGQMHIVRKRKANLLIDRIEANDGKIRDWQTVRASNGVGINLPTVYPNAHGFMEAGRLEINTVPDEDGSWPGSRMELTGDLVKVADFDSDQLRNPWEDRNTYSGYLDDVEPIPAPVITVN</sequence>
<reference evidence="1" key="1">
    <citation type="submission" date="2019-05" db="EMBL/GenBank/DDBJ databases">
        <title>Annotation for the trematode Fasciolopsis buski.</title>
        <authorList>
            <person name="Choi Y.-J."/>
        </authorList>
    </citation>
    <scope>NUCLEOTIDE SEQUENCE</scope>
    <source>
        <strain evidence="1">HT</strain>
        <tissue evidence="1">Whole worm</tissue>
    </source>
</reference>
<comment type="caution">
    <text evidence="1">The sequence shown here is derived from an EMBL/GenBank/DDBJ whole genome shotgun (WGS) entry which is preliminary data.</text>
</comment>
<dbReference type="Proteomes" id="UP000728185">
    <property type="component" value="Unassembled WGS sequence"/>
</dbReference>